<dbReference type="PANTHER" id="PTHR12822">
    <property type="entry name" value="PROTEIN YIPF"/>
    <property type="match status" value="1"/>
</dbReference>
<feature type="transmembrane region" description="Helical" evidence="1">
    <location>
        <begin position="120"/>
        <end position="145"/>
    </location>
</feature>
<evidence type="ECO:0000313" key="3">
    <source>
        <dbReference type="Proteomes" id="UP000011777"/>
    </source>
</evidence>
<dbReference type="OMA" id="MFQINFY"/>
<dbReference type="GO" id="GO:0016192">
    <property type="term" value="P:vesicle-mediated transport"/>
    <property type="evidence" value="ECO:0007669"/>
    <property type="project" value="InterPro"/>
</dbReference>
<organism evidence="2 3">
    <name type="scientific">Candida maltosa (strain Xu316)</name>
    <name type="common">Yeast</name>
    <dbReference type="NCBI Taxonomy" id="1245528"/>
    <lineage>
        <taxon>Eukaryota</taxon>
        <taxon>Fungi</taxon>
        <taxon>Dikarya</taxon>
        <taxon>Ascomycota</taxon>
        <taxon>Saccharomycotina</taxon>
        <taxon>Pichiomycetes</taxon>
        <taxon>Debaryomycetaceae</taxon>
        <taxon>Candida/Lodderomyces clade</taxon>
        <taxon>Candida</taxon>
    </lineage>
</organism>
<feature type="transmembrane region" description="Helical" evidence="1">
    <location>
        <begin position="89"/>
        <end position="108"/>
    </location>
</feature>
<keyword evidence="1" id="KW-1133">Transmembrane helix</keyword>
<dbReference type="Proteomes" id="UP000011777">
    <property type="component" value="Unassembled WGS sequence"/>
</dbReference>
<sequence>SYFDLDSDVFYTKLQKALNPISKIDDSTNNEARQFPNELYGFAWITGTLIFLMFVSSTGSKLLSQWLHGSDDTSYTYDFELLIKAISLFYGYNFLVPVLLYVVTTYYYKFPHVIQLVQTISIFGYTNVLWIPITLVNLIIVVLISNNTHGYVLNILEWLIVAANGLITGLSNIVKLSPIIKKNCDDLASDKLYYGIIGVMAIVHLGFTVVVKFSFFGV</sequence>
<dbReference type="eggNOG" id="KOG3114">
    <property type="taxonomic scope" value="Eukaryota"/>
</dbReference>
<keyword evidence="1" id="KW-0472">Membrane</keyword>
<evidence type="ECO:0008006" key="4">
    <source>
        <dbReference type="Google" id="ProtNLM"/>
    </source>
</evidence>
<feature type="non-terminal residue" evidence="2">
    <location>
        <position position="1"/>
    </location>
</feature>
<dbReference type="OrthoDB" id="10256463at2759"/>
<reference evidence="2 3" key="1">
    <citation type="submission" date="2013-02" db="EMBL/GenBank/DDBJ databases">
        <title>Genome sequence of Candida maltosa Xu316, a potential industrial strain for xylitol and ethanol production.</title>
        <authorList>
            <person name="Yu J."/>
            <person name="Wang Q."/>
            <person name="Geng X."/>
            <person name="Bao W."/>
            <person name="He P."/>
            <person name="Cai J."/>
        </authorList>
    </citation>
    <scope>NUCLEOTIDE SEQUENCE [LARGE SCALE GENOMIC DNA]</scope>
    <source>
        <strain evidence="3">Xu316</strain>
    </source>
</reference>
<dbReference type="EMBL" id="AOGT01000670">
    <property type="protein sequence ID" value="EMG49438.1"/>
    <property type="molecule type" value="Genomic_DNA"/>
</dbReference>
<evidence type="ECO:0000256" key="1">
    <source>
        <dbReference type="SAM" id="Phobius"/>
    </source>
</evidence>
<accession>M3JBC6</accession>
<protein>
    <recommendedName>
        <fullName evidence="4">Protein YIP</fullName>
    </recommendedName>
</protein>
<evidence type="ECO:0000313" key="2">
    <source>
        <dbReference type="EMBL" id="EMG49438.1"/>
    </source>
</evidence>
<dbReference type="STRING" id="1245528.M3JBC6"/>
<keyword evidence="1" id="KW-0812">Transmembrane</keyword>
<comment type="caution">
    <text evidence="2">The sequence shown here is derived from an EMBL/GenBank/DDBJ whole genome shotgun (WGS) entry which is preliminary data.</text>
</comment>
<dbReference type="PANTHER" id="PTHR12822:SF2">
    <property type="entry name" value="PROTEIN YIPF"/>
    <property type="match status" value="1"/>
</dbReference>
<keyword evidence="3" id="KW-1185">Reference proteome</keyword>
<dbReference type="HOGENOM" id="CLU_082766_0_0_1"/>
<dbReference type="InterPro" id="IPR039765">
    <property type="entry name" value="Yip5/YIPF1/YIPF2"/>
</dbReference>
<feature type="transmembrane region" description="Helical" evidence="1">
    <location>
        <begin position="151"/>
        <end position="171"/>
    </location>
</feature>
<name>M3JBC6_CANMX</name>
<feature type="transmembrane region" description="Helical" evidence="1">
    <location>
        <begin position="192"/>
        <end position="215"/>
    </location>
</feature>
<dbReference type="AlphaFoldDB" id="M3JBC6"/>
<proteinExistence type="predicted"/>
<feature type="transmembrane region" description="Helical" evidence="1">
    <location>
        <begin position="39"/>
        <end position="57"/>
    </location>
</feature>
<dbReference type="GO" id="GO:0031267">
    <property type="term" value="F:small GTPase binding"/>
    <property type="evidence" value="ECO:0007669"/>
    <property type="project" value="InterPro"/>
</dbReference>
<dbReference type="GO" id="GO:0005794">
    <property type="term" value="C:Golgi apparatus"/>
    <property type="evidence" value="ECO:0007669"/>
    <property type="project" value="InterPro"/>
</dbReference>
<gene>
    <name evidence="2" type="ORF">G210_5796</name>
</gene>